<dbReference type="RefSeq" id="WP_345518781.1">
    <property type="nucleotide sequence ID" value="NZ_BAABKM010000001.1"/>
</dbReference>
<accession>A0ABP8WRT7</accession>
<dbReference type="Gene3D" id="1.10.1660.10">
    <property type="match status" value="1"/>
</dbReference>
<dbReference type="Pfam" id="PF12728">
    <property type="entry name" value="HTH_17"/>
    <property type="match status" value="1"/>
</dbReference>
<name>A0ABP8WRT7_9ACTN</name>
<dbReference type="InterPro" id="IPR009061">
    <property type="entry name" value="DNA-bd_dom_put_sf"/>
</dbReference>
<reference evidence="3" key="1">
    <citation type="journal article" date="2019" name="Int. J. Syst. Evol. Microbiol.">
        <title>The Global Catalogue of Microorganisms (GCM) 10K type strain sequencing project: providing services to taxonomists for standard genome sequencing and annotation.</title>
        <authorList>
            <consortium name="The Broad Institute Genomics Platform"/>
            <consortium name="The Broad Institute Genome Sequencing Center for Infectious Disease"/>
            <person name="Wu L."/>
            <person name="Ma J."/>
        </authorList>
    </citation>
    <scope>NUCLEOTIDE SEQUENCE [LARGE SCALE GENOMIC DNA]</scope>
    <source>
        <strain evidence="3">JCM 18531</strain>
    </source>
</reference>
<keyword evidence="3" id="KW-1185">Reference proteome</keyword>
<dbReference type="InterPro" id="IPR041657">
    <property type="entry name" value="HTH_17"/>
</dbReference>
<dbReference type="Proteomes" id="UP001499974">
    <property type="component" value="Unassembled WGS sequence"/>
</dbReference>
<gene>
    <name evidence="2" type="ORF">GCM10023349_04440</name>
</gene>
<dbReference type="CDD" id="cd04762">
    <property type="entry name" value="HTH_MerR-trunc"/>
    <property type="match status" value="1"/>
</dbReference>
<evidence type="ECO:0000259" key="1">
    <source>
        <dbReference type="Pfam" id="PF12728"/>
    </source>
</evidence>
<protein>
    <recommendedName>
        <fullName evidence="1">Helix-turn-helix domain-containing protein</fullName>
    </recommendedName>
</protein>
<evidence type="ECO:0000313" key="3">
    <source>
        <dbReference type="Proteomes" id="UP001499974"/>
    </source>
</evidence>
<dbReference type="SUPFAM" id="SSF46955">
    <property type="entry name" value="Putative DNA-binding domain"/>
    <property type="match status" value="1"/>
</dbReference>
<proteinExistence type="predicted"/>
<evidence type="ECO:0000313" key="2">
    <source>
        <dbReference type="EMBL" id="GAA4692542.1"/>
    </source>
</evidence>
<organism evidence="2 3">
    <name type="scientific">Nocardioides conyzicola</name>
    <dbReference type="NCBI Taxonomy" id="1651781"/>
    <lineage>
        <taxon>Bacteria</taxon>
        <taxon>Bacillati</taxon>
        <taxon>Actinomycetota</taxon>
        <taxon>Actinomycetes</taxon>
        <taxon>Propionibacteriales</taxon>
        <taxon>Nocardioidaceae</taxon>
        <taxon>Nocardioides</taxon>
    </lineage>
</organism>
<feature type="domain" description="Helix-turn-helix" evidence="1">
    <location>
        <begin position="12"/>
        <end position="60"/>
    </location>
</feature>
<comment type="caution">
    <text evidence="2">The sequence shown here is derived from an EMBL/GenBank/DDBJ whole genome shotgun (WGS) entry which is preliminary data.</text>
</comment>
<dbReference type="InterPro" id="IPR010093">
    <property type="entry name" value="SinI_DNA-bd"/>
</dbReference>
<sequence length="274" mass="27852">MPTKSDQSTARLLSPGEVASMLYVHPRTVTRWAGSGKITSVLTPGGHRRFALSEVLRLMAGTGTSGDGATTYAQVIGAAAMDVAACEAALTATRAAAAAVAAEVLTADAAVRARRSRQSAARDADEIVATEAGRNVIEARRRSDIAAARVHEAAVAAARVAHERAHPDDPAAVALASETALIVEQAAALVAAETKALADSVAVDVATTAELIAANRIASEAVIEAEVEATAAALAALTAEAAREADLSAADAHEHLEELQLTTPKTTAEATPDA</sequence>
<dbReference type="NCBIfam" id="TIGR01764">
    <property type="entry name" value="excise"/>
    <property type="match status" value="1"/>
</dbReference>
<dbReference type="EMBL" id="BAABKM010000001">
    <property type="protein sequence ID" value="GAA4692542.1"/>
    <property type="molecule type" value="Genomic_DNA"/>
</dbReference>